<evidence type="ECO:0000313" key="1">
    <source>
        <dbReference type="EMBL" id="AHE52120.1"/>
    </source>
</evidence>
<dbReference type="Proteomes" id="UP000018851">
    <property type="component" value="Chromosome"/>
</dbReference>
<keyword evidence="2" id="KW-1185">Reference proteome</keyword>
<gene>
    <name evidence="1" type="ORF">NX02_01790</name>
</gene>
<dbReference type="Pfam" id="PF14081">
    <property type="entry name" value="DUF4262"/>
    <property type="match status" value="1"/>
</dbReference>
<sequence length="170" mass="19312">MPAMRTALDALPETLSASEKAFVTMIRENGFFRTEVLGDDEGPGFSFTTGFWVTAKHPELIMFSMTGDIAHDIFWDLFKDARSARSLPVGRRTDQVFANLPAYAFPVAKRHYADHLGWSRWFYGDDKFPCIQIVWPDRGGVFPWEKGFDATFVNDQPDLSEHGWVKSLAV</sequence>
<dbReference type="HOGENOM" id="CLU_094847_2_0_5"/>
<dbReference type="EMBL" id="CP006644">
    <property type="protein sequence ID" value="AHE52120.1"/>
    <property type="molecule type" value="Genomic_DNA"/>
</dbReference>
<protein>
    <recommendedName>
        <fullName evidence="3">DUF4262 domain-containing protein</fullName>
    </recommendedName>
</protein>
<dbReference type="eggNOG" id="ENOG5032XI5">
    <property type="taxonomic scope" value="Bacteria"/>
</dbReference>
<evidence type="ECO:0008006" key="3">
    <source>
        <dbReference type="Google" id="ProtNLM"/>
    </source>
</evidence>
<dbReference type="AlphaFoldDB" id="W0A8X7"/>
<dbReference type="KEGG" id="ssan:NX02_01790"/>
<dbReference type="InterPro" id="IPR025358">
    <property type="entry name" value="DUF4262"/>
</dbReference>
<name>W0A8X7_9SPHN</name>
<proteinExistence type="predicted"/>
<evidence type="ECO:0000313" key="2">
    <source>
        <dbReference type="Proteomes" id="UP000018851"/>
    </source>
</evidence>
<organism evidence="1 2">
    <name type="scientific">Sphingomonas sanxanigenens DSM 19645 = NX02</name>
    <dbReference type="NCBI Taxonomy" id="1123269"/>
    <lineage>
        <taxon>Bacteria</taxon>
        <taxon>Pseudomonadati</taxon>
        <taxon>Pseudomonadota</taxon>
        <taxon>Alphaproteobacteria</taxon>
        <taxon>Sphingomonadales</taxon>
        <taxon>Sphingomonadaceae</taxon>
        <taxon>Sphingomonas</taxon>
    </lineage>
</organism>
<accession>W0A8X7</accession>
<dbReference type="PATRIC" id="fig|1123269.5.peg.360"/>
<dbReference type="STRING" id="1123269.NX02_01790"/>
<reference evidence="1 2" key="1">
    <citation type="submission" date="2013-07" db="EMBL/GenBank/DDBJ databases">
        <title>Completed genome of Sphingomonas sanxanigenens NX02.</title>
        <authorList>
            <person name="Ma T."/>
            <person name="Huang H."/>
            <person name="Wu M."/>
            <person name="Li X."/>
            <person name="Li G."/>
        </authorList>
    </citation>
    <scope>NUCLEOTIDE SEQUENCE [LARGE SCALE GENOMIC DNA]</scope>
    <source>
        <strain evidence="1 2">NX02</strain>
    </source>
</reference>